<proteinExistence type="predicted"/>
<name>A0A1Q2MFJ8_9BACT</name>
<keyword evidence="3" id="KW-1185">Reference proteome</keyword>
<reference evidence="3" key="1">
    <citation type="submission" date="2017-02" db="EMBL/GenBank/DDBJ databases">
        <title>Comparative genomics and description of representatives of a novel lineage of planctomycetes thriving in anoxic sediments.</title>
        <authorList>
            <person name="Spring S."/>
            <person name="Bunk B."/>
            <person name="Sproer C."/>
        </authorList>
    </citation>
    <scope>NUCLEOTIDE SEQUENCE [LARGE SCALE GENOMIC DNA]</scope>
    <source>
        <strain evidence="3">SM-Chi-D1</strain>
    </source>
</reference>
<accession>A0A1Q2MFJ8</accession>
<protein>
    <submittedName>
        <fullName evidence="2">Uncharacterized protein</fullName>
    </submittedName>
</protein>
<feature type="coiled-coil region" evidence="1">
    <location>
        <begin position="35"/>
        <end position="62"/>
    </location>
</feature>
<dbReference type="RefSeq" id="WP_146683603.1">
    <property type="nucleotide sequence ID" value="NZ_CP019646.1"/>
</dbReference>
<dbReference type="KEGG" id="pbas:SMSP2_01798"/>
<dbReference type="STRING" id="1851148.SMSP2_01798"/>
<organism evidence="2 3">
    <name type="scientific">Limihaloglobus sulfuriphilus</name>
    <dbReference type="NCBI Taxonomy" id="1851148"/>
    <lineage>
        <taxon>Bacteria</taxon>
        <taxon>Pseudomonadati</taxon>
        <taxon>Planctomycetota</taxon>
        <taxon>Phycisphaerae</taxon>
        <taxon>Sedimentisphaerales</taxon>
        <taxon>Sedimentisphaeraceae</taxon>
        <taxon>Limihaloglobus</taxon>
    </lineage>
</organism>
<evidence type="ECO:0000313" key="2">
    <source>
        <dbReference type="EMBL" id="AQQ71424.1"/>
    </source>
</evidence>
<gene>
    <name evidence="2" type="ORF">SMSP2_01798</name>
</gene>
<dbReference type="EMBL" id="CP019646">
    <property type="protein sequence ID" value="AQQ71424.1"/>
    <property type="molecule type" value="Genomic_DNA"/>
</dbReference>
<dbReference type="AlphaFoldDB" id="A0A1Q2MFJ8"/>
<evidence type="ECO:0000256" key="1">
    <source>
        <dbReference type="SAM" id="Coils"/>
    </source>
</evidence>
<sequence>MGKMTIYLPRKLVYEELSDEQRAYLQERIPDNYNLREYIRDISELEEQIGSLSLEAREFAESKNYTLAGMTYLDITDLDKIYNTLRVGNTIAAKKLIDELETANRERIPSRLYRKFYEE</sequence>
<keyword evidence="1" id="KW-0175">Coiled coil</keyword>
<evidence type="ECO:0000313" key="3">
    <source>
        <dbReference type="Proteomes" id="UP000188181"/>
    </source>
</evidence>
<dbReference type="Proteomes" id="UP000188181">
    <property type="component" value="Chromosome"/>
</dbReference>